<dbReference type="AlphaFoldDB" id="A0AAV7H612"/>
<keyword evidence="4 9" id="KW-1133">Transmembrane helix</keyword>
<comment type="similarity">
    <text evidence="8">Belongs to the auxin efflux carrier (TC 2.A.69.2) family.</text>
</comment>
<evidence type="ECO:0000256" key="9">
    <source>
        <dbReference type="SAM" id="Phobius"/>
    </source>
</evidence>
<organism evidence="10 11">
    <name type="scientific">Dendrobium chrysotoxum</name>
    <name type="common">Orchid</name>
    <dbReference type="NCBI Taxonomy" id="161865"/>
    <lineage>
        <taxon>Eukaryota</taxon>
        <taxon>Viridiplantae</taxon>
        <taxon>Streptophyta</taxon>
        <taxon>Embryophyta</taxon>
        <taxon>Tracheophyta</taxon>
        <taxon>Spermatophyta</taxon>
        <taxon>Magnoliopsida</taxon>
        <taxon>Liliopsida</taxon>
        <taxon>Asparagales</taxon>
        <taxon>Orchidaceae</taxon>
        <taxon>Epidendroideae</taxon>
        <taxon>Malaxideae</taxon>
        <taxon>Dendrobiinae</taxon>
        <taxon>Dendrobium</taxon>
    </lineage>
</organism>
<feature type="transmembrane region" description="Helical" evidence="9">
    <location>
        <begin position="416"/>
        <end position="438"/>
    </location>
</feature>
<keyword evidence="2" id="KW-0813">Transport</keyword>
<dbReference type="GO" id="GO:0009734">
    <property type="term" value="P:auxin-activated signaling pathway"/>
    <property type="evidence" value="ECO:0007669"/>
    <property type="project" value="UniProtKB-KW"/>
</dbReference>
<evidence type="ECO:0000256" key="7">
    <source>
        <dbReference type="ARBA" id="ARBA00025100"/>
    </source>
</evidence>
<evidence type="ECO:0000313" key="10">
    <source>
        <dbReference type="EMBL" id="KAH0463423.1"/>
    </source>
</evidence>
<sequence length="508" mass="55477">MMNCPDHHMLVISIAAELGRSRGPAALLGSSVTRKTYLGETSTFDLYVPSLWHISTWSRLRLIKKHIARARRTIFKEMGFFSLLVVASMPVLQFLLIGSLGAFLASGYSQIFSASARRDINKIVYAVFTPSLIFASLAKTVTLQELISWWFMPFNIAITFFIGATLGWIVVKILRPPCHLEGLIVANCSAGNLGNLLLMIIPTVCTEDGSPFANQSTCSVRGLSYVSMSMALGGIFIWTHSYSLMKRDCITYERLKNEELQKTITEENENTSLEDQLGNYKENGEASNSKDAWVSPLAKSADESQEQAIMEPLMSSGKLRRNEPFCKKLLETVHLLVKELLEPPTIAANSDVLQMTGFVVGATPWLKSLIIGRTAPLRVIQDSLAMLGDGTLPSTTLILGGNLTGGLKKSAVKPSVILAIALVRYVALPISGIAIVKAANALGLLPQDPLFSYVLLTQFSIPSAVSIGVMAQLFGVGQEESSVIFLWIYLVAALALTVWSTVFMYILA</sequence>
<comment type="function">
    <text evidence="7">Involved in cellular auxin homeostasis by regulating auxin metabolism. Regulates intracellular auxin accumulation at the endoplasmic reticulum and thus auxin availability for nuclear auxin signaling.</text>
</comment>
<dbReference type="PANTHER" id="PTHR31651">
    <property type="match status" value="1"/>
</dbReference>
<dbReference type="Pfam" id="PF03547">
    <property type="entry name" value="Mem_trans"/>
    <property type="match status" value="1"/>
</dbReference>
<evidence type="ECO:0000313" key="11">
    <source>
        <dbReference type="Proteomes" id="UP000775213"/>
    </source>
</evidence>
<evidence type="ECO:0000256" key="6">
    <source>
        <dbReference type="ARBA" id="ARBA00023294"/>
    </source>
</evidence>
<comment type="subcellular location">
    <subcellularLocation>
        <location evidence="1">Endoplasmic reticulum membrane</location>
        <topology evidence="1">Multi-pass membrane protein</topology>
    </subcellularLocation>
</comment>
<evidence type="ECO:0000256" key="8">
    <source>
        <dbReference type="ARBA" id="ARBA00025752"/>
    </source>
</evidence>
<feature type="transmembrane region" description="Helical" evidence="9">
    <location>
        <begin position="224"/>
        <end position="245"/>
    </location>
</feature>
<dbReference type="InterPro" id="IPR004776">
    <property type="entry name" value="Mem_transp_PIN-like"/>
</dbReference>
<evidence type="ECO:0000256" key="5">
    <source>
        <dbReference type="ARBA" id="ARBA00023136"/>
    </source>
</evidence>
<evidence type="ECO:0000256" key="4">
    <source>
        <dbReference type="ARBA" id="ARBA00022989"/>
    </source>
</evidence>
<evidence type="ECO:0000256" key="3">
    <source>
        <dbReference type="ARBA" id="ARBA00022692"/>
    </source>
</evidence>
<dbReference type="Proteomes" id="UP000775213">
    <property type="component" value="Unassembled WGS sequence"/>
</dbReference>
<accession>A0AAV7H612</accession>
<keyword evidence="11" id="KW-1185">Reference proteome</keyword>
<gene>
    <name evidence="10" type="ORF">IEQ34_008005</name>
</gene>
<keyword evidence="6" id="KW-0927">Auxin signaling pathway</keyword>
<feature type="transmembrane region" description="Helical" evidence="9">
    <location>
        <begin position="483"/>
        <end position="507"/>
    </location>
</feature>
<feature type="transmembrane region" description="Helical" evidence="9">
    <location>
        <begin position="450"/>
        <end position="471"/>
    </location>
</feature>
<evidence type="ECO:0000256" key="2">
    <source>
        <dbReference type="ARBA" id="ARBA00022448"/>
    </source>
</evidence>
<evidence type="ECO:0000256" key="1">
    <source>
        <dbReference type="ARBA" id="ARBA00004477"/>
    </source>
</evidence>
<feature type="transmembrane region" description="Helical" evidence="9">
    <location>
        <begin position="80"/>
        <end position="103"/>
    </location>
</feature>
<proteinExistence type="inferred from homology"/>
<dbReference type="PANTHER" id="PTHR31651:SF3">
    <property type="entry name" value="PROTEIN PIN-LIKES 7"/>
    <property type="match status" value="1"/>
</dbReference>
<dbReference type="GO" id="GO:0080162">
    <property type="term" value="P:endoplasmic reticulum to cytosol auxin transport"/>
    <property type="evidence" value="ECO:0007669"/>
    <property type="project" value="InterPro"/>
</dbReference>
<dbReference type="EMBL" id="JAGFBR010000008">
    <property type="protein sequence ID" value="KAH0463423.1"/>
    <property type="molecule type" value="Genomic_DNA"/>
</dbReference>
<dbReference type="InterPro" id="IPR045033">
    <property type="entry name" value="PILS1/3/4/5/7"/>
</dbReference>
<dbReference type="GO" id="GO:0005789">
    <property type="term" value="C:endoplasmic reticulum membrane"/>
    <property type="evidence" value="ECO:0007669"/>
    <property type="project" value="UniProtKB-SubCell"/>
</dbReference>
<keyword evidence="3 9" id="KW-0812">Transmembrane</keyword>
<reference evidence="10 11" key="1">
    <citation type="journal article" date="2021" name="Hortic Res">
        <title>Chromosome-scale assembly of the Dendrobium chrysotoxum genome enhances the understanding of orchid evolution.</title>
        <authorList>
            <person name="Zhang Y."/>
            <person name="Zhang G.Q."/>
            <person name="Zhang D."/>
            <person name="Liu X.D."/>
            <person name="Xu X.Y."/>
            <person name="Sun W.H."/>
            <person name="Yu X."/>
            <person name="Zhu X."/>
            <person name="Wang Z.W."/>
            <person name="Zhao X."/>
            <person name="Zhong W.Y."/>
            <person name="Chen H."/>
            <person name="Yin W.L."/>
            <person name="Huang T."/>
            <person name="Niu S.C."/>
            <person name="Liu Z.J."/>
        </authorList>
    </citation>
    <scope>NUCLEOTIDE SEQUENCE [LARGE SCALE GENOMIC DNA]</scope>
    <source>
        <strain evidence="10">Lindl</strain>
    </source>
</reference>
<name>A0AAV7H612_DENCH</name>
<protein>
    <submittedName>
        <fullName evidence="10">Uncharacterized protein</fullName>
    </submittedName>
</protein>
<comment type="caution">
    <text evidence="10">The sequence shown here is derived from an EMBL/GenBank/DDBJ whole genome shotgun (WGS) entry which is preliminary data.</text>
</comment>
<feature type="transmembrane region" description="Helical" evidence="9">
    <location>
        <begin position="183"/>
        <end position="204"/>
    </location>
</feature>
<keyword evidence="5 9" id="KW-0472">Membrane</keyword>
<feature type="transmembrane region" description="Helical" evidence="9">
    <location>
        <begin position="147"/>
        <end position="171"/>
    </location>
</feature>